<dbReference type="PANTHER" id="PTHR43252:SF7">
    <property type="entry name" value="TRANSCRIPTIONAL REGULATOR YQJI"/>
    <property type="match status" value="1"/>
</dbReference>
<evidence type="ECO:0000313" key="6">
    <source>
        <dbReference type="Proteomes" id="UP000718281"/>
    </source>
</evidence>
<protein>
    <submittedName>
        <fullName evidence="3">Helix-turn-helix transcriptional regulator</fullName>
    </submittedName>
</protein>
<dbReference type="Pfam" id="PF03551">
    <property type="entry name" value="PadR"/>
    <property type="match status" value="1"/>
</dbReference>
<comment type="caution">
    <text evidence="3">The sequence shown here is derived from an EMBL/GenBank/DDBJ whole genome shotgun (WGS) entry which is preliminary data.</text>
</comment>
<reference evidence="6 7" key="1">
    <citation type="submission" date="2020-10" db="EMBL/GenBank/DDBJ databases">
        <title>Connecting structure to function with the recovery of over 1000 high-quality activated sludge metagenome-assembled genomes encoding full-length rRNA genes using long-read sequencing.</title>
        <authorList>
            <person name="Singleton C.M."/>
            <person name="Petriglieri F."/>
            <person name="Kristensen J.M."/>
            <person name="Kirkegaard R.H."/>
            <person name="Michaelsen T.Y."/>
            <person name="Andersen M.H."/>
            <person name="Karst S.M."/>
            <person name="Dueholm M.S."/>
            <person name="Nielsen P.H."/>
            <person name="Albertsen M."/>
        </authorList>
    </citation>
    <scope>NUCLEOTIDE SEQUENCE [LARGE SCALE GENOMIC DNA]</scope>
    <source>
        <strain evidence="3">AalE_18-Q3-R2-46_BAT3C.188</strain>
        <strain evidence="4">Ega_18-Q3-R5-49_MAXAC.001</strain>
        <strain evidence="5">Ribe_18-Q3-R11-54_MAXAC.001</strain>
    </source>
</reference>
<dbReference type="PANTHER" id="PTHR43252">
    <property type="entry name" value="TRANSCRIPTIONAL REGULATOR YQJI"/>
    <property type="match status" value="1"/>
</dbReference>
<evidence type="ECO:0000313" key="4">
    <source>
        <dbReference type="EMBL" id="MBK7271662.1"/>
    </source>
</evidence>
<dbReference type="Proteomes" id="UP000726105">
    <property type="component" value="Unassembled WGS sequence"/>
</dbReference>
<name>A0A934X5U9_9MICO</name>
<dbReference type="Proteomes" id="UP000886632">
    <property type="component" value="Unassembled WGS sequence"/>
</dbReference>
<feature type="region of interest" description="Disordered" evidence="1">
    <location>
        <begin position="122"/>
        <end position="198"/>
    </location>
</feature>
<evidence type="ECO:0000259" key="2">
    <source>
        <dbReference type="Pfam" id="PF03551"/>
    </source>
</evidence>
<accession>A0A934X5U9</accession>
<dbReference type="InterPro" id="IPR036388">
    <property type="entry name" value="WH-like_DNA-bd_sf"/>
</dbReference>
<evidence type="ECO:0000256" key="1">
    <source>
        <dbReference type="SAM" id="MobiDB-lite"/>
    </source>
</evidence>
<feature type="compositionally biased region" description="Gly residues" evidence="1">
    <location>
        <begin position="180"/>
        <end position="196"/>
    </location>
</feature>
<dbReference type="EMBL" id="JADIXZ010000004">
    <property type="protein sequence ID" value="MBK6300915.1"/>
    <property type="molecule type" value="Genomic_DNA"/>
</dbReference>
<dbReference type="Proteomes" id="UP000718281">
    <property type="component" value="Unassembled WGS sequence"/>
</dbReference>
<proteinExistence type="predicted"/>
<evidence type="ECO:0000313" key="3">
    <source>
        <dbReference type="EMBL" id="MBK6300915.1"/>
    </source>
</evidence>
<sequence length="253" mass="27072">MSPVFAHGQLRLYLLVLLAEAPRHGYEVIQDLETRFGGLYTPSAGTVYPRLAKLEEEGLVERTDEGRKATYRITEAGLAEVRARHREVEDLQADLDQSVRRLAEQVRATVQGRSADLRAELKAAAREARTTARPAGSTSGTGWPQGSSPGWGQSPTDRRAGAGAYGGTGDRSGSRSDSGSGAGSGRASGGGSGAGTFAGADWTDVERAASEVREQARRAWRQHGLTAEQTAEIVEILADTSRRIAQVLRMPRD</sequence>
<feature type="compositionally biased region" description="Polar residues" evidence="1">
    <location>
        <begin position="136"/>
        <end position="155"/>
    </location>
</feature>
<evidence type="ECO:0000313" key="5">
    <source>
        <dbReference type="EMBL" id="MBL0005237.1"/>
    </source>
</evidence>
<dbReference type="EMBL" id="JADJIB010000001">
    <property type="protein sequence ID" value="MBK7271662.1"/>
    <property type="molecule type" value="Genomic_DNA"/>
</dbReference>
<organism evidence="3 6">
    <name type="scientific">Candidatus Phosphoribacter hodrii</name>
    <dbReference type="NCBI Taxonomy" id="2953743"/>
    <lineage>
        <taxon>Bacteria</taxon>
        <taxon>Bacillati</taxon>
        <taxon>Actinomycetota</taxon>
        <taxon>Actinomycetes</taxon>
        <taxon>Micrococcales</taxon>
        <taxon>Dermatophilaceae</taxon>
        <taxon>Candidatus Phosphoribacter</taxon>
    </lineage>
</organism>
<feature type="domain" description="Transcription regulator PadR N-terminal" evidence="2">
    <location>
        <begin position="14"/>
        <end position="82"/>
    </location>
</feature>
<dbReference type="InterPro" id="IPR005149">
    <property type="entry name" value="Tscrpt_reg_PadR_N"/>
</dbReference>
<dbReference type="InterPro" id="IPR036390">
    <property type="entry name" value="WH_DNA-bd_sf"/>
</dbReference>
<dbReference type="CDD" id="cd00090">
    <property type="entry name" value="HTH_ARSR"/>
    <property type="match status" value="1"/>
</dbReference>
<evidence type="ECO:0000313" key="7">
    <source>
        <dbReference type="Proteomes" id="UP000726105"/>
    </source>
</evidence>
<dbReference type="AlphaFoldDB" id="A0A934X5U9"/>
<dbReference type="InterPro" id="IPR011991">
    <property type="entry name" value="ArsR-like_HTH"/>
</dbReference>
<dbReference type="Gene3D" id="1.10.10.10">
    <property type="entry name" value="Winged helix-like DNA-binding domain superfamily/Winged helix DNA-binding domain"/>
    <property type="match status" value="1"/>
</dbReference>
<dbReference type="EMBL" id="JADKGK010000024">
    <property type="protein sequence ID" value="MBL0005237.1"/>
    <property type="molecule type" value="Genomic_DNA"/>
</dbReference>
<dbReference type="SUPFAM" id="SSF46785">
    <property type="entry name" value="Winged helix' DNA-binding domain"/>
    <property type="match status" value="1"/>
</dbReference>
<gene>
    <name evidence="3" type="ORF">IPF40_07640</name>
    <name evidence="4" type="ORF">IPI13_00290</name>
    <name evidence="5" type="ORF">IPP00_15095</name>
</gene>